<reference evidence="2 3" key="1">
    <citation type="journal article" date="2021" name="Elife">
        <title>Chloroplast acquisition without the gene transfer in kleptoplastic sea slugs, Plakobranchus ocellatus.</title>
        <authorList>
            <person name="Maeda T."/>
            <person name="Takahashi S."/>
            <person name="Yoshida T."/>
            <person name="Shimamura S."/>
            <person name="Takaki Y."/>
            <person name="Nagai Y."/>
            <person name="Toyoda A."/>
            <person name="Suzuki Y."/>
            <person name="Arimoto A."/>
            <person name="Ishii H."/>
            <person name="Satoh N."/>
            <person name="Nishiyama T."/>
            <person name="Hasebe M."/>
            <person name="Maruyama T."/>
            <person name="Minagawa J."/>
            <person name="Obokata J."/>
            <person name="Shigenobu S."/>
        </authorList>
    </citation>
    <scope>NUCLEOTIDE SEQUENCE [LARGE SCALE GENOMIC DNA]</scope>
</reference>
<feature type="domain" description="MKRN2 opposite strand protein-like C-terminal" evidence="1">
    <location>
        <begin position="140"/>
        <end position="225"/>
    </location>
</feature>
<name>A0AAV4B369_9GAST</name>
<dbReference type="PANTHER" id="PTHR33963:SF2">
    <property type="entry name" value="MKRN2 OPPOSITE STRAND PROTEIN"/>
    <property type="match status" value="1"/>
</dbReference>
<comment type="caution">
    <text evidence="2">The sequence shown here is derived from an EMBL/GenBank/DDBJ whole genome shotgun (WGS) entry which is preliminary data.</text>
</comment>
<evidence type="ECO:0000313" key="2">
    <source>
        <dbReference type="EMBL" id="GFO14018.1"/>
    </source>
</evidence>
<dbReference type="EMBL" id="BLXT01004521">
    <property type="protein sequence ID" value="GFO14018.1"/>
    <property type="molecule type" value="Genomic_DNA"/>
</dbReference>
<evidence type="ECO:0000259" key="1">
    <source>
        <dbReference type="Pfam" id="PF16044"/>
    </source>
</evidence>
<dbReference type="Proteomes" id="UP000735302">
    <property type="component" value="Unassembled WGS sequence"/>
</dbReference>
<protein>
    <submittedName>
        <fullName evidence="2">Mkrn2 opposite strand protein-like</fullName>
    </submittedName>
</protein>
<feature type="domain" description="MKRN2 opposite strand protein-like C-terminal" evidence="1">
    <location>
        <begin position="42"/>
        <end position="117"/>
    </location>
</feature>
<gene>
    <name evidence="2" type="ORF">PoB_004052300</name>
</gene>
<dbReference type="Pfam" id="PF16044">
    <property type="entry name" value="DUF4796_C"/>
    <property type="match status" value="2"/>
</dbReference>
<organism evidence="2 3">
    <name type="scientific">Plakobranchus ocellatus</name>
    <dbReference type="NCBI Taxonomy" id="259542"/>
    <lineage>
        <taxon>Eukaryota</taxon>
        <taxon>Metazoa</taxon>
        <taxon>Spiralia</taxon>
        <taxon>Lophotrochozoa</taxon>
        <taxon>Mollusca</taxon>
        <taxon>Gastropoda</taxon>
        <taxon>Heterobranchia</taxon>
        <taxon>Euthyneura</taxon>
        <taxon>Panpulmonata</taxon>
        <taxon>Sacoglossa</taxon>
        <taxon>Placobranchoidea</taxon>
        <taxon>Plakobranchidae</taxon>
        <taxon>Plakobranchus</taxon>
    </lineage>
</organism>
<accession>A0AAV4B369</accession>
<dbReference type="InterPro" id="IPR053921">
    <property type="entry name" value="MKRN2OS-like_C"/>
</dbReference>
<sequence length="240" mass="26971">MDPKLRCFQHCRKDTNIVCFRLPVHCPLCHAETAETPCRIPPYVLPSPFVTSSAAPRSVVVRPTRGSFISHYDHACDLHIGLTNASGHVTEFDERGLNVGSIWPQCLAVLTWPLPQATQVDVHASPGPITRRTDDLSLDASRAWDTALEGLVSGVSGHLWTSSRYNEQTWNCFDLVFHILPLLGNDLDLDLSQLGPGERRVQFCDRYIVPKCRRVEEFVHLYRQVSNHGFVCVPRQQSSS</sequence>
<proteinExistence type="predicted"/>
<dbReference type="PANTHER" id="PTHR33963">
    <property type="entry name" value="MKRN2 OPPOSITE STRAND PROTEIN"/>
    <property type="match status" value="1"/>
</dbReference>
<dbReference type="AlphaFoldDB" id="A0AAV4B369"/>
<evidence type="ECO:0000313" key="3">
    <source>
        <dbReference type="Proteomes" id="UP000735302"/>
    </source>
</evidence>
<dbReference type="InterPro" id="IPR032016">
    <property type="entry name" value="MKRN2OS-like"/>
</dbReference>
<keyword evidence="3" id="KW-1185">Reference proteome</keyword>